<organism evidence="1 2">
    <name type="scientific">Sunxiuqinia elliptica</name>
    <dbReference type="NCBI Taxonomy" id="655355"/>
    <lineage>
        <taxon>Bacteria</taxon>
        <taxon>Pseudomonadati</taxon>
        <taxon>Bacteroidota</taxon>
        <taxon>Bacteroidia</taxon>
        <taxon>Marinilabiliales</taxon>
        <taxon>Prolixibacteraceae</taxon>
        <taxon>Sunxiuqinia</taxon>
    </lineage>
</organism>
<proteinExistence type="predicted"/>
<evidence type="ECO:0000313" key="2">
    <source>
        <dbReference type="Proteomes" id="UP000198964"/>
    </source>
</evidence>
<dbReference type="RefSeq" id="WP_093918849.1">
    <property type="nucleotide sequence ID" value="NZ_FONW01000002.1"/>
</dbReference>
<dbReference type="STRING" id="655355.SAMN05216283_102167"/>
<protein>
    <submittedName>
        <fullName evidence="1">Uncharacterized protein</fullName>
    </submittedName>
</protein>
<evidence type="ECO:0000313" key="1">
    <source>
        <dbReference type="EMBL" id="SFE94403.1"/>
    </source>
</evidence>
<reference evidence="1 2" key="1">
    <citation type="submission" date="2016-10" db="EMBL/GenBank/DDBJ databases">
        <authorList>
            <person name="de Groot N.N."/>
        </authorList>
    </citation>
    <scope>NUCLEOTIDE SEQUENCE [LARGE SCALE GENOMIC DNA]</scope>
    <source>
        <strain evidence="1 2">CGMCC 1.9156</strain>
    </source>
</reference>
<gene>
    <name evidence="1" type="ORF">SAMN05216283_102167</name>
</gene>
<dbReference type="Proteomes" id="UP000198964">
    <property type="component" value="Unassembled WGS sequence"/>
</dbReference>
<name>A0A1I2ENW4_9BACT</name>
<keyword evidence="2" id="KW-1185">Reference proteome</keyword>
<dbReference type="PROSITE" id="PS51257">
    <property type="entry name" value="PROKAR_LIPOPROTEIN"/>
    <property type="match status" value="1"/>
</dbReference>
<dbReference type="EMBL" id="FONW01000002">
    <property type="protein sequence ID" value="SFE94403.1"/>
    <property type="molecule type" value="Genomic_DNA"/>
</dbReference>
<sequence>MKKLIVFLVFSALIGTGCEKEEEVLFIENMKVEVTNNEWQNVKNINYIWSLKIVEEEQQKTNEPPYDRDYLVPDDLADDFKVSGLEVLVSGELYLDVLKSVSQSEPFIKLAPGYAFKITSIEKLNGKE</sequence>
<dbReference type="AlphaFoldDB" id="A0A1I2ENW4"/>
<accession>A0A1I2ENW4</accession>